<dbReference type="InterPro" id="IPR016211">
    <property type="entry name" value="Glu/Phe/Leu/Val/Trp_DH_bac/arc"/>
</dbReference>
<gene>
    <name evidence="4" type="ORF">MJO52_08515</name>
</gene>
<evidence type="ECO:0000256" key="1">
    <source>
        <dbReference type="ARBA" id="ARBA00006382"/>
    </source>
</evidence>
<dbReference type="SUPFAM" id="SSF53223">
    <property type="entry name" value="Aminoacid dehydrogenase-like, N-terminal domain"/>
    <property type="match status" value="1"/>
</dbReference>
<name>A0ABY4VGQ6_9GAMM</name>
<keyword evidence="5" id="KW-1185">Reference proteome</keyword>
<dbReference type="SUPFAM" id="SSF51735">
    <property type="entry name" value="NAD(P)-binding Rossmann-fold domains"/>
    <property type="match status" value="1"/>
</dbReference>
<sequence>MSVDLLSIEMSCGTIHFACAKRSSMPANGGLRVLEYQKDEYAADEACQLAERMQVKHQTYHTGFRGGKIVANVNSISQASFDEIITIAASELNKRKGDMFTGADLNFGDTQVMRLAAKTQYVLAALGSKVHYAEATASGALGAIAAGKSALNIPRARVLVHGAGAVGSRIVKRLVKMGELVSVYDHILERGSISGAVNSENIENWISQDWDIVVLASASRIIDVALARNLKARVLVCVANLPFVSGAQQILEEKGTIVFDEGLSSAGAVMADSIEFYNPEVWRSVNPRQVYHFIFSKISEACFKKLESGYPHLSYLGRQFVGYG</sequence>
<dbReference type="InterPro" id="IPR046346">
    <property type="entry name" value="Aminoacid_DH-like_N_sf"/>
</dbReference>
<evidence type="ECO:0000256" key="2">
    <source>
        <dbReference type="ARBA" id="ARBA00023002"/>
    </source>
</evidence>
<evidence type="ECO:0000313" key="5">
    <source>
        <dbReference type="Proteomes" id="UP001055658"/>
    </source>
</evidence>
<evidence type="ECO:0000259" key="3">
    <source>
        <dbReference type="SMART" id="SM00839"/>
    </source>
</evidence>
<organism evidence="4 5">
    <name type="scientific">Microbulbifer variabilis</name>
    <dbReference type="NCBI Taxonomy" id="266805"/>
    <lineage>
        <taxon>Bacteria</taxon>
        <taxon>Pseudomonadati</taxon>
        <taxon>Pseudomonadota</taxon>
        <taxon>Gammaproteobacteria</taxon>
        <taxon>Cellvibrionales</taxon>
        <taxon>Microbulbiferaceae</taxon>
        <taxon>Microbulbifer</taxon>
    </lineage>
</organism>
<dbReference type="PANTHER" id="PTHR42722">
    <property type="entry name" value="LEUCINE DEHYDROGENASE"/>
    <property type="match status" value="1"/>
</dbReference>
<accession>A0ABY4VGQ6</accession>
<dbReference type="Gene3D" id="3.40.50.720">
    <property type="entry name" value="NAD(P)-binding Rossmann-like Domain"/>
    <property type="match status" value="1"/>
</dbReference>
<keyword evidence="2" id="KW-0560">Oxidoreductase</keyword>
<comment type="similarity">
    <text evidence="1">Belongs to the Glu/Leu/Phe/Val dehydrogenases family.</text>
</comment>
<evidence type="ECO:0000313" key="4">
    <source>
        <dbReference type="EMBL" id="USD23165.1"/>
    </source>
</evidence>
<feature type="domain" description="Glutamate/phenylalanine/leucine/valine/L-tryptophan dehydrogenase C-terminal" evidence="3">
    <location>
        <begin position="129"/>
        <end position="309"/>
    </location>
</feature>
<protein>
    <recommendedName>
        <fullName evidence="3">Glutamate/phenylalanine/leucine/valine/L-tryptophan dehydrogenase C-terminal domain-containing protein</fullName>
    </recommendedName>
</protein>
<dbReference type="RefSeq" id="WP_252085511.1">
    <property type="nucleotide sequence ID" value="NZ_CP092418.1"/>
</dbReference>
<dbReference type="SMART" id="SM00839">
    <property type="entry name" value="ELFV_dehydrog"/>
    <property type="match status" value="1"/>
</dbReference>
<dbReference type="Gene3D" id="3.40.50.10860">
    <property type="entry name" value="Leucine Dehydrogenase, chain A, domain 1"/>
    <property type="match status" value="1"/>
</dbReference>
<dbReference type="Proteomes" id="UP001055658">
    <property type="component" value="Chromosome"/>
</dbReference>
<dbReference type="InterPro" id="IPR006096">
    <property type="entry name" value="Glu/Leu/Phe/Val/Trp_DH_C"/>
</dbReference>
<dbReference type="Pfam" id="PF00208">
    <property type="entry name" value="ELFV_dehydrog"/>
    <property type="match status" value="1"/>
</dbReference>
<dbReference type="InterPro" id="IPR036291">
    <property type="entry name" value="NAD(P)-bd_dom_sf"/>
</dbReference>
<dbReference type="PANTHER" id="PTHR42722:SF1">
    <property type="entry name" value="VALINE DEHYDROGENASE"/>
    <property type="match status" value="1"/>
</dbReference>
<reference evidence="4" key="1">
    <citation type="submission" date="2022-02" db="EMBL/GenBank/DDBJ databases">
        <title>Coral-associated bacteria.</title>
        <authorList>
            <person name="Tang K."/>
            <person name="Wang X."/>
        </authorList>
    </citation>
    <scope>NUCLEOTIDE SEQUENCE</scope>
    <source>
        <strain evidence="4">SCSIO 43006</strain>
    </source>
</reference>
<proteinExistence type="inferred from homology"/>
<dbReference type="EMBL" id="CP092418">
    <property type="protein sequence ID" value="USD23165.1"/>
    <property type="molecule type" value="Genomic_DNA"/>
</dbReference>